<dbReference type="Gene3D" id="3.30.40.10">
    <property type="entry name" value="Zinc/RING finger domain, C3HC4 (zinc finger)"/>
    <property type="match status" value="1"/>
</dbReference>
<dbReference type="PANTHER" id="PTHR15710:SF243">
    <property type="entry name" value="E3 UBIQUITIN-PROTEIN LIGASE PRAJA-2 ISOFORM X1"/>
    <property type="match status" value="1"/>
</dbReference>
<keyword evidence="3" id="KW-0862">Zinc</keyword>
<dbReference type="InterPro" id="IPR013083">
    <property type="entry name" value="Znf_RING/FYVE/PHD"/>
</dbReference>
<evidence type="ECO:0000256" key="5">
    <source>
        <dbReference type="SAM" id="MobiDB-lite"/>
    </source>
</evidence>
<dbReference type="PANTHER" id="PTHR15710">
    <property type="entry name" value="E3 UBIQUITIN-PROTEIN LIGASE PRAJA"/>
    <property type="match status" value="1"/>
</dbReference>
<evidence type="ECO:0000256" key="1">
    <source>
        <dbReference type="ARBA" id="ARBA00022723"/>
    </source>
</evidence>
<dbReference type="InterPro" id="IPR001841">
    <property type="entry name" value="Znf_RING"/>
</dbReference>
<gene>
    <name evidence="7" type="ORF">U9M48_026188</name>
</gene>
<evidence type="ECO:0000313" key="8">
    <source>
        <dbReference type="Proteomes" id="UP001341281"/>
    </source>
</evidence>
<protein>
    <recommendedName>
        <fullName evidence="6">RING-type domain-containing protein</fullName>
    </recommendedName>
</protein>
<keyword evidence="1" id="KW-0479">Metal-binding</keyword>
<name>A0AAQ3TSC6_PASNO</name>
<proteinExistence type="predicted"/>
<dbReference type="AlphaFoldDB" id="A0AAQ3TSC6"/>
<dbReference type="GO" id="GO:0016567">
    <property type="term" value="P:protein ubiquitination"/>
    <property type="evidence" value="ECO:0007669"/>
    <property type="project" value="TreeGrafter"/>
</dbReference>
<evidence type="ECO:0000256" key="2">
    <source>
        <dbReference type="ARBA" id="ARBA00022771"/>
    </source>
</evidence>
<organism evidence="7 8">
    <name type="scientific">Paspalum notatum var. saurae</name>
    <dbReference type="NCBI Taxonomy" id="547442"/>
    <lineage>
        <taxon>Eukaryota</taxon>
        <taxon>Viridiplantae</taxon>
        <taxon>Streptophyta</taxon>
        <taxon>Embryophyta</taxon>
        <taxon>Tracheophyta</taxon>
        <taxon>Spermatophyta</taxon>
        <taxon>Magnoliopsida</taxon>
        <taxon>Liliopsida</taxon>
        <taxon>Poales</taxon>
        <taxon>Poaceae</taxon>
        <taxon>PACMAD clade</taxon>
        <taxon>Panicoideae</taxon>
        <taxon>Andropogonodae</taxon>
        <taxon>Paspaleae</taxon>
        <taxon>Paspalinae</taxon>
        <taxon>Paspalum</taxon>
    </lineage>
</organism>
<evidence type="ECO:0000256" key="3">
    <source>
        <dbReference type="ARBA" id="ARBA00022833"/>
    </source>
</evidence>
<sequence>MSSPVSGRRRRRDYMEQTASAGGGVQLGNRVEVIVEVMEPYGRRAEVGFLPPWLTSARPPDELFALRPPEEYHKRARIPASSKAIQSLKEVSGADGRLQAAECAVCLRDFCAADDDNLVREMPCSHVFHQHCIFRWLRVNHVCPLCRHALRTELDEDQLHGYPPSLPPAVRDEA</sequence>
<dbReference type="Pfam" id="PF13639">
    <property type="entry name" value="zf-RING_2"/>
    <property type="match status" value="1"/>
</dbReference>
<evidence type="ECO:0000313" key="7">
    <source>
        <dbReference type="EMBL" id="WVZ78484.1"/>
    </source>
</evidence>
<evidence type="ECO:0000259" key="6">
    <source>
        <dbReference type="PROSITE" id="PS50089"/>
    </source>
</evidence>
<dbReference type="EMBL" id="CP144750">
    <property type="protein sequence ID" value="WVZ78484.1"/>
    <property type="molecule type" value="Genomic_DNA"/>
</dbReference>
<evidence type="ECO:0000256" key="4">
    <source>
        <dbReference type="PROSITE-ProRule" id="PRU00175"/>
    </source>
</evidence>
<dbReference type="CDD" id="cd16454">
    <property type="entry name" value="RING-H2_PA-TM-RING"/>
    <property type="match status" value="1"/>
</dbReference>
<dbReference type="GO" id="GO:0008270">
    <property type="term" value="F:zinc ion binding"/>
    <property type="evidence" value="ECO:0007669"/>
    <property type="project" value="UniProtKB-KW"/>
</dbReference>
<dbReference type="SMART" id="SM00184">
    <property type="entry name" value="RING"/>
    <property type="match status" value="1"/>
</dbReference>
<accession>A0AAQ3TSC6</accession>
<feature type="region of interest" description="Disordered" evidence="5">
    <location>
        <begin position="1"/>
        <end position="21"/>
    </location>
</feature>
<reference evidence="7 8" key="1">
    <citation type="submission" date="2024-02" db="EMBL/GenBank/DDBJ databases">
        <title>High-quality chromosome-scale genome assembly of Pensacola bahiagrass (Paspalum notatum Flugge var. saurae).</title>
        <authorList>
            <person name="Vega J.M."/>
            <person name="Podio M."/>
            <person name="Orjuela J."/>
            <person name="Siena L.A."/>
            <person name="Pessino S.C."/>
            <person name="Combes M.C."/>
            <person name="Mariac C."/>
            <person name="Albertini E."/>
            <person name="Pupilli F."/>
            <person name="Ortiz J.P.A."/>
            <person name="Leblanc O."/>
        </authorList>
    </citation>
    <scope>NUCLEOTIDE SEQUENCE [LARGE SCALE GENOMIC DNA]</scope>
    <source>
        <strain evidence="7">R1</strain>
        <tissue evidence="7">Leaf</tissue>
    </source>
</reference>
<keyword evidence="8" id="KW-1185">Reference proteome</keyword>
<dbReference type="GO" id="GO:0005737">
    <property type="term" value="C:cytoplasm"/>
    <property type="evidence" value="ECO:0007669"/>
    <property type="project" value="TreeGrafter"/>
</dbReference>
<dbReference type="Proteomes" id="UP001341281">
    <property type="component" value="Chromosome 06"/>
</dbReference>
<feature type="domain" description="RING-type" evidence="6">
    <location>
        <begin position="103"/>
        <end position="147"/>
    </location>
</feature>
<keyword evidence="2 4" id="KW-0863">Zinc-finger</keyword>
<dbReference type="GO" id="GO:0061630">
    <property type="term" value="F:ubiquitin protein ligase activity"/>
    <property type="evidence" value="ECO:0007669"/>
    <property type="project" value="TreeGrafter"/>
</dbReference>
<dbReference type="PROSITE" id="PS50089">
    <property type="entry name" value="ZF_RING_2"/>
    <property type="match status" value="1"/>
</dbReference>
<dbReference type="SUPFAM" id="SSF57850">
    <property type="entry name" value="RING/U-box"/>
    <property type="match status" value="1"/>
</dbReference>